<name>A0AAE0SBQ0_9BIVA</name>
<reference evidence="1" key="2">
    <citation type="journal article" date="2021" name="Genome Biol. Evol.">
        <title>Developing a high-quality reference genome for a parasitic bivalve with doubly uniparental inheritance (Bivalvia: Unionida).</title>
        <authorList>
            <person name="Smith C.H."/>
        </authorList>
    </citation>
    <scope>NUCLEOTIDE SEQUENCE</scope>
    <source>
        <strain evidence="1">CHS0354</strain>
        <tissue evidence="1">Mantle</tissue>
    </source>
</reference>
<reference evidence="1" key="1">
    <citation type="journal article" date="2021" name="Genome Biol. Evol.">
        <title>A High-Quality Reference Genome for a Parasitic Bivalve with Doubly Uniparental Inheritance (Bivalvia: Unionida).</title>
        <authorList>
            <person name="Smith C.H."/>
        </authorList>
    </citation>
    <scope>NUCLEOTIDE SEQUENCE</scope>
    <source>
        <strain evidence="1">CHS0354</strain>
    </source>
</reference>
<protein>
    <submittedName>
        <fullName evidence="1">Uncharacterized protein</fullName>
    </submittedName>
</protein>
<keyword evidence="2" id="KW-1185">Reference proteome</keyword>
<organism evidence="1 2">
    <name type="scientific">Potamilus streckersoni</name>
    <dbReference type="NCBI Taxonomy" id="2493646"/>
    <lineage>
        <taxon>Eukaryota</taxon>
        <taxon>Metazoa</taxon>
        <taxon>Spiralia</taxon>
        <taxon>Lophotrochozoa</taxon>
        <taxon>Mollusca</taxon>
        <taxon>Bivalvia</taxon>
        <taxon>Autobranchia</taxon>
        <taxon>Heteroconchia</taxon>
        <taxon>Palaeoheterodonta</taxon>
        <taxon>Unionida</taxon>
        <taxon>Unionoidea</taxon>
        <taxon>Unionidae</taxon>
        <taxon>Ambleminae</taxon>
        <taxon>Lampsilini</taxon>
        <taxon>Potamilus</taxon>
    </lineage>
</organism>
<dbReference type="EMBL" id="JAEAOA010002363">
    <property type="protein sequence ID" value="KAK3588954.1"/>
    <property type="molecule type" value="Genomic_DNA"/>
</dbReference>
<evidence type="ECO:0000313" key="2">
    <source>
        <dbReference type="Proteomes" id="UP001195483"/>
    </source>
</evidence>
<evidence type="ECO:0000313" key="1">
    <source>
        <dbReference type="EMBL" id="KAK3588954.1"/>
    </source>
</evidence>
<dbReference type="Proteomes" id="UP001195483">
    <property type="component" value="Unassembled WGS sequence"/>
</dbReference>
<accession>A0AAE0SBQ0</accession>
<proteinExistence type="predicted"/>
<dbReference type="AlphaFoldDB" id="A0AAE0SBQ0"/>
<dbReference type="InterPro" id="IPR027417">
    <property type="entry name" value="P-loop_NTPase"/>
</dbReference>
<dbReference type="SUPFAM" id="SSF52540">
    <property type="entry name" value="P-loop containing nucleoside triphosphate hydrolases"/>
    <property type="match status" value="1"/>
</dbReference>
<comment type="caution">
    <text evidence="1">The sequence shown here is derived from an EMBL/GenBank/DDBJ whole genome shotgun (WGS) entry which is preliminary data.</text>
</comment>
<gene>
    <name evidence="1" type="ORF">CHS0354_043123</name>
</gene>
<reference evidence="1" key="3">
    <citation type="submission" date="2023-05" db="EMBL/GenBank/DDBJ databases">
        <authorList>
            <person name="Smith C.H."/>
        </authorList>
    </citation>
    <scope>NUCLEOTIDE SEQUENCE</scope>
    <source>
        <strain evidence="1">CHS0354</strain>
        <tissue evidence="1">Mantle</tissue>
    </source>
</reference>
<dbReference type="Gene3D" id="3.40.50.300">
    <property type="entry name" value="P-loop containing nucleotide triphosphate hydrolases"/>
    <property type="match status" value="1"/>
</dbReference>
<sequence length="259" mass="29989">MHFVNTLERGKSKTSHVPVIVVGPQGVGKTSLIYKLIDQSVREEKQAKRIAVRNYWSKLYMDKDEKFVSRDTKISYEEDLNHYTMANAMKSAEGYAECNESDEDINFEEKHCNVNETKSLQYPVYQTHSSIYLEDDEFASDEFRDNDAVLNSSNASSQKLNVGKANLDYRDKRLEDLDMLYIKNVLCKKKHSSCDYLYVSYLDFAGDYYNLHQPYMRPNTVYLVVLDPSEPLDALMKESESYKGDNGILRHTVTAQYNL</sequence>